<feature type="compositionally biased region" description="Low complexity" evidence="1">
    <location>
        <begin position="288"/>
        <end position="301"/>
    </location>
</feature>
<evidence type="ECO:0000256" key="1">
    <source>
        <dbReference type="SAM" id="MobiDB-lite"/>
    </source>
</evidence>
<dbReference type="OrthoDB" id="691673at2759"/>
<dbReference type="InterPro" id="IPR026095">
    <property type="entry name" value="Myb/SANT-like_DNA-bd_dom_prot"/>
</dbReference>
<keyword evidence="4" id="KW-1185">Reference proteome</keyword>
<gene>
    <name evidence="3" type="ORF">CLUMA_CG011936</name>
</gene>
<dbReference type="AlphaFoldDB" id="A0A1J1IGW3"/>
<dbReference type="EMBL" id="CVRI01000048">
    <property type="protein sequence ID" value="CRK99010.1"/>
    <property type="molecule type" value="Genomic_DNA"/>
</dbReference>
<dbReference type="InterPro" id="IPR044822">
    <property type="entry name" value="Myb_DNA-bind_4"/>
</dbReference>
<organism evidence="3 4">
    <name type="scientific">Clunio marinus</name>
    <dbReference type="NCBI Taxonomy" id="568069"/>
    <lineage>
        <taxon>Eukaryota</taxon>
        <taxon>Metazoa</taxon>
        <taxon>Ecdysozoa</taxon>
        <taxon>Arthropoda</taxon>
        <taxon>Hexapoda</taxon>
        <taxon>Insecta</taxon>
        <taxon>Pterygota</taxon>
        <taxon>Neoptera</taxon>
        <taxon>Endopterygota</taxon>
        <taxon>Diptera</taxon>
        <taxon>Nematocera</taxon>
        <taxon>Chironomoidea</taxon>
        <taxon>Chironomidae</taxon>
        <taxon>Clunio</taxon>
    </lineage>
</organism>
<dbReference type="PANTHER" id="PTHR22666">
    <property type="entry name" value="MYB_SANT-LIKE DNA-BINDING DOMAIN-CONTAINING PROTEIN 1"/>
    <property type="match status" value="1"/>
</dbReference>
<feature type="region of interest" description="Disordered" evidence="1">
    <location>
        <begin position="220"/>
        <end position="239"/>
    </location>
</feature>
<dbReference type="PANTHER" id="PTHR22666:SF3">
    <property type="entry name" value="MYB_SANT-LIKE DNA-BINDING DOMAIN-CONTAINING PROTEIN 1"/>
    <property type="match status" value="1"/>
</dbReference>
<evidence type="ECO:0000313" key="3">
    <source>
        <dbReference type="EMBL" id="CRK99010.1"/>
    </source>
</evidence>
<feature type="region of interest" description="Disordered" evidence="1">
    <location>
        <begin position="285"/>
        <end position="304"/>
    </location>
</feature>
<protein>
    <submittedName>
        <fullName evidence="3">CLUMA_CG011936, isoform A</fullName>
    </submittedName>
</protein>
<dbReference type="GO" id="GO:0016604">
    <property type="term" value="C:nuclear body"/>
    <property type="evidence" value="ECO:0007669"/>
    <property type="project" value="TreeGrafter"/>
</dbReference>
<accession>A0A1J1IGW3</accession>
<evidence type="ECO:0000259" key="2">
    <source>
        <dbReference type="Pfam" id="PF13837"/>
    </source>
</evidence>
<dbReference type="Gene3D" id="1.10.10.60">
    <property type="entry name" value="Homeodomain-like"/>
    <property type="match status" value="1"/>
</dbReference>
<proteinExistence type="predicted"/>
<dbReference type="Pfam" id="PF13837">
    <property type="entry name" value="Myb_DNA-bind_4"/>
    <property type="match status" value="1"/>
</dbReference>
<reference evidence="3 4" key="1">
    <citation type="submission" date="2015-04" db="EMBL/GenBank/DDBJ databases">
        <authorList>
            <person name="Syromyatnikov M.Y."/>
            <person name="Popov V.N."/>
        </authorList>
    </citation>
    <scope>NUCLEOTIDE SEQUENCE [LARGE SCALE GENOMIC DNA]</scope>
</reference>
<evidence type="ECO:0000313" key="4">
    <source>
        <dbReference type="Proteomes" id="UP000183832"/>
    </source>
</evidence>
<dbReference type="Proteomes" id="UP000183832">
    <property type="component" value="Unassembled WGS sequence"/>
</dbReference>
<name>A0A1J1IGW3_9DIPT</name>
<feature type="domain" description="Myb/SANT-like DNA-binding" evidence="2">
    <location>
        <begin position="31"/>
        <end position="120"/>
    </location>
</feature>
<sequence>MMQRRFKWVSHNKFLVGSGDGGNKKPHARNPNFDSEETKLLIQLWGDPQVQRTLITIHKKHPVIAKIAERMRSHGYNRSTEEINTRIKNLKCLYNRIKKDLESGLLNEPSWKHYGAMDEILSRPVFGNSNKVPTGANKIVISPMPTSTNSSPPPLEGPFSNLGSPFQIKEEDVSDENNVEESMDFEGSELRPEDLLSVIDDEEQNEIQVKSEPIEVDSAKVSGEKEISDSAVADSSTDPGMKEGIVVPVSLPSCTIINPTMTKNIINYSNDSLSIASVVSGSQQLSHPQPQTQAQPIPISPKNASHASNKISLVPTKLLLKSSTVNNYKATPTIVYSSVQSSTSVAGTITTNAQSSIPMKFVVVNAVNNNANAQQTVVQKSQQITLNKSLSQLQQSQNSAFLANKFIGSTQGQKVQIVQTTNFNSVPKVSTTVTNGDMNSSKGNQKLLGTKLPAIRNLLTNIVEIENQRLEIEKQRFEYEKSVGNELLSMLKSFISSSQSTTCESNLQDAKEKSLVD</sequence>
<dbReference type="GO" id="GO:0045893">
    <property type="term" value="P:positive regulation of DNA-templated transcription"/>
    <property type="evidence" value="ECO:0007669"/>
    <property type="project" value="TreeGrafter"/>
</dbReference>